<evidence type="ECO:0000313" key="1">
    <source>
        <dbReference type="EMBL" id="CAB4122144.1"/>
    </source>
</evidence>
<protein>
    <submittedName>
        <fullName evidence="1">Uncharacterized protein</fullName>
    </submittedName>
</protein>
<gene>
    <name evidence="1" type="ORF">UFOVP27_72</name>
</gene>
<accession>A0A6J5KJ39</accession>
<organism evidence="1">
    <name type="scientific">uncultured Caudovirales phage</name>
    <dbReference type="NCBI Taxonomy" id="2100421"/>
    <lineage>
        <taxon>Viruses</taxon>
        <taxon>Duplodnaviria</taxon>
        <taxon>Heunggongvirae</taxon>
        <taxon>Uroviricota</taxon>
        <taxon>Caudoviricetes</taxon>
        <taxon>Peduoviridae</taxon>
        <taxon>Maltschvirus</taxon>
        <taxon>Maltschvirus maltsch</taxon>
    </lineage>
</organism>
<proteinExistence type="predicted"/>
<dbReference type="EMBL" id="LR796157">
    <property type="protein sequence ID" value="CAB4122144.1"/>
    <property type="molecule type" value="Genomic_DNA"/>
</dbReference>
<sequence length="61" mass="6891">MMDLTGDPLHVCICGSKLWNIQAMFEDYEISMYFTEMECALCGSKATAPTLPDKPGWVRED</sequence>
<name>A0A6J5KJ39_9CAUD</name>
<reference evidence="1" key="1">
    <citation type="submission" date="2020-04" db="EMBL/GenBank/DDBJ databases">
        <authorList>
            <person name="Chiriac C."/>
            <person name="Salcher M."/>
            <person name="Ghai R."/>
            <person name="Kavagutti S V."/>
        </authorList>
    </citation>
    <scope>NUCLEOTIDE SEQUENCE</scope>
</reference>